<feature type="region of interest" description="Disordered" evidence="1">
    <location>
        <begin position="1"/>
        <end position="82"/>
    </location>
</feature>
<dbReference type="AlphaFoldDB" id="A0A2P6P039"/>
<evidence type="ECO:0000313" key="2">
    <source>
        <dbReference type="EMBL" id="PRP89539.1"/>
    </source>
</evidence>
<dbReference type="Proteomes" id="UP000241769">
    <property type="component" value="Unassembled WGS sequence"/>
</dbReference>
<gene>
    <name evidence="2" type="ORF">PROFUN_00803</name>
</gene>
<organism evidence="2 3">
    <name type="scientific">Planoprotostelium fungivorum</name>
    <dbReference type="NCBI Taxonomy" id="1890364"/>
    <lineage>
        <taxon>Eukaryota</taxon>
        <taxon>Amoebozoa</taxon>
        <taxon>Evosea</taxon>
        <taxon>Variosea</taxon>
        <taxon>Cavosteliida</taxon>
        <taxon>Cavosteliaceae</taxon>
        <taxon>Planoprotostelium</taxon>
    </lineage>
</organism>
<reference evidence="2 3" key="1">
    <citation type="journal article" date="2018" name="Genome Biol. Evol.">
        <title>Multiple Roots of Fruiting Body Formation in Amoebozoa.</title>
        <authorList>
            <person name="Hillmann F."/>
            <person name="Forbes G."/>
            <person name="Novohradska S."/>
            <person name="Ferling I."/>
            <person name="Riege K."/>
            <person name="Groth M."/>
            <person name="Westermann M."/>
            <person name="Marz M."/>
            <person name="Spaller T."/>
            <person name="Winckler T."/>
            <person name="Schaap P."/>
            <person name="Glockner G."/>
        </authorList>
    </citation>
    <scope>NUCLEOTIDE SEQUENCE [LARGE SCALE GENOMIC DNA]</scope>
    <source>
        <strain evidence="2 3">Jena</strain>
    </source>
</reference>
<feature type="compositionally biased region" description="Basic and acidic residues" evidence="1">
    <location>
        <begin position="42"/>
        <end position="61"/>
    </location>
</feature>
<keyword evidence="3" id="KW-1185">Reference proteome</keyword>
<name>A0A2P6P039_9EUKA</name>
<evidence type="ECO:0000256" key="1">
    <source>
        <dbReference type="SAM" id="MobiDB-lite"/>
    </source>
</evidence>
<comment type="caution">
    <text evidence="2">The sequence shown here is derived from an EMBL/GenBank/DDBJ whole genome shotgun (WGS) entry which is preliminary data.</text>
</comment>
<proteinExistence type="predicted"/>
<evidence type="ECO:0000313" key="3">
    <source>
        <dbReference type="Proteomes" id="UP000241769"/>
    </source>
</evidence>
<feature type="compositionally biased region" description="Basic and acidic residues" evidence="1">
    <location>
        <begin position="71"/>
        <end position="82"/>
    </location>
</feature>
<accession>A0A2P6P039</accession>
<sequence>MRSSQQPRQLQRRTDDKKMMYPDANSSADEQGGPTQAPAKVDPTERKLEDRAVMHDDDKKLSTRVKAGLHVPKEKLHEMKQH</sequence>
<dbReference type="EMBL" id="MDYQ01000002">
    <property type="protein sequence ID" value="PRP89539.1"/>
    <property type="molecule type" value="Genomic_DNA"/>
</dbReference>
<dbReference type="InParanoid" id="A0A2P6P039"/>
<protein>
    <submittedName>
        <fullName evidence="2">Uncharacterized protein</fullName>
    </submittedName>
</protein>